<accession>A0A317JXH0</accession>
<evidence type="ECO:0000313" key="2">
    <source>
        <dbReference type="EMBL" id="PWU45456.1"/>
    </source>
</evidence>
<evidence type="ECO:0000256" key="1">
    <source>
        <dbReference type="SAM" id="MobiDB-lite"/>
    </source>
</evidence>
<sequence>MAVHATASASASRSTRNFINASASTSATTLSCRPLPTAPPDRAGTHRTLGREGIGCAPDPVDLPVLTGCPGGCRPDPQEVQR</sequence>
<organism evidence="2 3">
    <name type="scientific">Micromonospora globispora</name>
    <dbReference type="NCBI Taxonomy" id="1450148"/>
    <lineage>
        <taxon>Bacteria</taxon>
        <taxon>Bacillati</taxon>
        <taxon>Actinomycetota</taxon>
        <taxon>Actinomycetes</taxon>
        <taxon>Micromonosporales</taxon>
        <taxon>Micromonosporaceae</taxon>
        <taxon>Micromonospora</taxon>
    </lineage>
</organism>
<keyword evidence="3" id="KW-1185">Reference proteome</keyword>
<protein>
    <submittedName>
        <fullName evidence="2">Uncharacterized protein</fullName>
    </submittedName>
</protein>
<gene>
    <name evidence="2" type="ORF">DLJ46_21445</name>
</gene>
<proteinExistence type="predicted"/>
<evidence type="ECO:0000313" key="3">
    <source>
        <dbReference type="Proteomes" id="UP000245683"/>
    </source>
</evidence>
<feature type="region of interest" description="Disordered" evidence="1">
    <location>
        <begin position="23"/>
        <end position="57"/>
    </location>
</feature>
<comment type="caution">
    <text evidence="2">The sequence shown here is derived from an EMBL/GenBank/DDBJ whole genome shotgun (WGS) entry which is preliminary data.</text>
</comment>
<reference evidence="3" key="1">
    <citation type="submission" date="2018-05" db="EMBL/GenBank/DDBJ databases">
        <title>Micromonospora globispora sp. nov. and Micromonospora rugosa sp. nov., isolated from marine sediment.</title>
        <authorList>
            <person name="Carro L."/>
            <person name="Aysel V."/>
            <person name="Cetin D."/>
            <person name="Igual J.M."/>
            <person name="Klenk H.-P."/>
            <person name="Trujillo M.E."/>
            <person name="Sahin N."/>
        </authorList>
    </citation>
    <scope>NUCLEOTIDE SEQUENCE [LARGE SCALE GENOMIC DNA]</scope>
    <source>
        <strain evidence="3">S2904</strain>
    </source>
</reference>
<dbReference type="EMBL" id="QGSV01000254">
    <property type="protein sequence ID" value="PWU45456.1"/>
    <property type="molecule type" value="Genomic_DNA"/>
</dbReference>
<dbReference type="AlphaFoldDB" id="A0A317JXH0"/>
<dbReference type="Proteomes" id="UP000245683">
    <property type="component" value="Unassembled WGS sequence"/>
</dbReference>
<name>A0A317JXH0_9ACTN</name>